<dbReference type="SMART" id="SM00240">
    <property type="entry name" value="FHA"/>
    <property type="match status" value="1"/>
</dbReference>
<protein>
    <submittedName>
        <fullName evidence="3">Signal peptide protein</fullName>
    </submittedName>
</protein>
<keyword evidence="4" id="KW-1185">Reference proteome</keyword>
<dbReference type="Gene3D" id="2.60.200.20">
    <property type="match status" value="1"/>
</dbReference>
<comment type="caution">
    <text evidence="3">The sequence shown here is derived from an EMBL/GenBank/DDBJ whole genome shotgun (WGS) entry which is preliminary data.</text>
</comment>
<evidence type="ECO:0000256" key="1">
    <source>
        <dbReference type="ARBA" id="ARBA00022553"/>
    </source>
</evidence>
<dbReference type="InterPro" id="IPR000253">
    <property type="entry name" value="FHA_dom"/>
</dbReference>
<dbReference type="PANTHER" id="PTHR23308">
    <property type="entry name" value="NUCLEAR INHIBITOR OF PROTEIN PHOSPHATASE-1"/>
    <property type="match status" value="1"/>
</dbReference>
<feature type="domain" description="FHA" evidence="2">
    <location>
        <begin position="72"/>
        <end position="121"/>
    </location>
</feature>
<dbReference type="PROSITE" id="PS50006">
    <property type="entry name" value="FHA_DOMAIN"/>
    <property type="match status" value="1"/>
</dbReference>
<dbReference type="AlphaFoldDB" id="A0A0A6VY63"/>
<dbReference type="GeneID" id="64349224"/>
<sequence>MSRTQNGSNAPQGEPETTSIQIVAEVLSHAASHKLSPEESSAVSALPPRSALLVAHDSGGSGSRFLLDRDEVPAGRHPSSEIFLDDVTVSRRHARFVRRGDSFEIIDSGSLNGTYVNGDRVDSAQLDNGDEVQIGKFRFTFYRSLRSQSDQ</sequence>
<evidence type="ECO:0000259" key="2">
    <source>
        <dbReference type="PROSITE" id="PS50006"/>
    </source>
</evidence>
<dbReference type="OrthoDB" id="9815925at2"/>
<dbReference type="InterPro" id="IPR008984">
    <property type="entry name" value="SMAD_FHA_dom_sf"/>
</dbReference>
<dbReference type="InterPro" id="IPR050923">
    <property type="entry name" value="Cell_Proc_Reg/RNA_Proc"/>
</dbReference>
<dbReference type="EMBL" id="JSUH01000002">
    <property type="protein sequence ID" value="KHD98749.1"/>
    <property type="molecule type" value="Genomic_DNA"/>
</dbReference>
<evidence type="ECO:0000313" key="3">
    <source>
        <dbReference type="EMBL" id="KHD98749.1"/>
    </source>
</evidence>
<proteinExistence type="predicted"/>
<name>A0A0A6VY63_KOCRO</name>
<dbReference type="Proteomes" id="UP000030466">
    <property type="component" value="Unassembled WGS sequence"/>
</dbReference>
<keyword evidence="1" id="KW-0597">Phosphoprotein</keyword>
<dbReference type="Pfam" id="PF00498">
    <property type="entry name" value="FHA"/>
    <property type="match status" value="1"/>
</dbReference>
<evidence type="ECO:0000313" key="4">
    <source>
        <dbReference type="Proteomes" id="UP000030466"/>
    </source>
</evidence>
<dbReference type="RefSeq" id="WP_017833713.1">
    <property type="nucleotide sequence ID" value="NZ_JSUH01000002.1"/>
</dbReference>
<dbReference type="SUPFAM" id="SSF49879">
    <property type="entry name" value="SMAD/FHA domain"/>
    <property type="match status" value="1"/>
</dbReference>
<gene>
    <name evidence="3" type="ORF">GY22_03635</name>
</gene>
<reference evidence="3 4" key="1">
    <citation type="journal article" date="2003" name="Int. J. Syst. Evol. Microbiol.">
        <title>Kocuria polaris sp. nov., an orange-pigmented psychrophilic bacterium isolated from an Antarctic cyanobacterial mat sample.</title>
        <authorList>
            <person name="Reddy G.S."/>
            <person name="Prakash J.S."/>
            <person name="Prabahar V."/>
            <person name="Matsumoto G.I."/>
            <person name="Stackebrandt E."/>
            <person name="Shivaji S."/>
        </authorList>
    </citation>
    <scope>NUCLEOTIDE SEQUENCE [LARGE SCALE GENOMIC DNA]</scope>
    <source>
        <strain evidence="3 4">CMS 76or</strain>
    </source>
</reference>
<organism evidence="3 4">
    <name type="scientific">Kocuria rosea subsp. polaris</name>
    <dbReference type="NCBI Taxonomy" id="136273"/>
    <lineage>
        <taxon>Bacteria</taxon>
        <taxon>Bacillati</taxon>
        <taxon>Actinomycetota</taxon>
        <taxon>Actinomycetes</taxon>
        <taxon>Micrococcales</taxon>
        <taxon>Micrococcaceae</taxon>
        <taxon>Kocuria</taxon>
    </lineage>
</organism>
<accession>A0A0A6VY63</accession>